<proteinExistence type="predicted"/>
<sequence length="42" mass="4774">MSDEEWRAFDAAIARIADARDEDRPGTGDWVHNVPLNLGLHR</sequence>
<gene>
    <name evidence="1" type="ORF">SAMN05421684_7066</name>
</gene>
<keyword evidence="2" id="KW-1185">Reference proteome</keyword>
<dbReference type="AlphaFoldDB" id="A0A1H3UDY7"/>
<reference evidence="2" key="1">
    <citation type="submission" date="2016-10" db="EMBL/GenBank/DDBJ databases">
        <authorList>
            <person name="Varghese N."/>
            <person name="Submissions S."/>
        </authorList>
    </citation>
    <scope>NUCLEOTIDE SEQUENCE [LARGE SCALE GENOMIC DNA]</scope>
    <source>
        <strain evidence="2">DSM 44718</strain>
    </source>
</reference>
<dbReference type="EMBL" id="FNQB01000004">
    <property type="protein sequence ID" value="SDZ60556.1"/>
    <property type="molecule type" value="Genomic_DNA"/>
</dbReference>
<accession>A0A1H3UDY7</accession>
<dbReference type="STRING" id="137265.SAMN05421684_7066"/>
<evidence type="ECO:0000313" key="1">
    <source>
        <dbReference type="EMBL" id="SDZ60556.1"/>
    </source>
</evidence>
<dbReference type="Proteomes" id="UP000199632">
    <property type="component" value="Unassembled WGS sequence"/>
</dbReference>
<evidence type="ECO:0000313" key="2">
    <source>
        <dbReference type="Proteomes" id="UP000199632"/>
    </source>
</evidence>
<protein>
    <submittedName>
        <fullName evidence="1">Uncharacterized protein</fullName>
    </submittedName>
</protein>
<organism evidence="1 2">
    <name type="scientific">Asanoa ishikariensis</name>
    <dbReference type="NCBI Taxonomy" id="137265"/>
    <lineage>
        <taxon>Bacteria</taxon>
        <taxon>Bacillati</taxon>
        <taxon>Actinomycetota</taxon>
        <taxon>Actinomycetes</taxon>
        <taxon>Micromonosporales</taxon>
        <taxon>Micromonosporaceae</taxon>
        <taxon>Asanoa</taxon>
    </lineage>
</organism>
<name>A0A1H3UDY7_9ACTN</name>